<dbReference type="EMBL" id="CAXLJL010000822">
    <property type="protein sequence ID" value="CAL5141045.1"/>
    <property type="molecule type" value="Genomic_DNA"/>
</dbReference>
<reference evidence="1" key="1">
    <citation type="submission" date="2024-06" db="EMBL/GenBank/DDBJ databases">
        <authorList>
            <person name="Liu X."/>
            <person name="Lenzi L."/>
            <person name="Haldenby T S."/>
            <person name="Uol C."/>
        </authorList>
    </citation>
    <scope>NUCLEOTIDE SEQUENCE</scope>
</reference>
<dbReference type="AlphaFoldDB" id="A0AAV2U127"/>
<organism evidence="1 2">
    <name type="scientific">Calicophoron daubneyi</name>
    <name type="common">Rumen fluke</name>
    <name type="synonym">Paramphistomum daubneyi</name>
    <dbReference type="NCBI Taxonomy" id="300641"/>
    <lineage>
        <taxon>Eukaryota</taxon>
        <taxon>Metazoa</taxon>
        <taxon>Spiralia</taxon>
        <taxon>Lophotrochozoa</taxon>
        <taxon>Platyhelminthes</taxon>
        <taxon>Trematoda</taxon>
        <taxon>Digenea</taxon>
        <taxon>Plagiorchiida</taxon>
        <taxon>Pronocephalata</taxon>
        <taxon>Paramphistomoidea</taxon>
        <taxon>Paramphistomidae</taxon>
        <taxon>Calicophoron</taxon>
    </lineage>
</organism>
<comment type="caution">
    <text evidence="1">The sequence shown here is derived from an EMBL/GenBank/DDBJ whole genome shotgun (WGS) entry which is preliminary data.</text>
</comment>
<protein>
    <submittedName>
        <fullName evidence="1">Uncharacterized protein</fullName>
    </submittedName>
</protein>
<evidence type="ECO:0000313" key="1">
    <source>
        <dbReference type="EMBL" id="CAL5141045.1"/>
    </source>
</evidence>
<dbReference type="Proteomes" id="UP001497525">
    <property type="component" value="Unassembled WGS sequence"/>
</dbReference>
<name>A0AAV2U127_CALDB</name>
<proteinExistence type="predicted"/>
<gene>
    <name evidence="1" type="ORF">CDAUBV1_LOCUS16328</name>
</gene>
<sequence>MGPSIFVKDYRISIPFFLRLHPRCHWHTVSPFLYPCTLSIATKIALIVLCLLSFDGPVNSTFSVRVCLRLWCTVFYPPSSHFYSSLSLTHHPCDLYISPDSPPICVSHLC</sequence>
<accession>A0AAV2U127</accession>
<evidence type="ECO:0000313" key="2">
    <source>
        <dbReference type="Proteomes" id="UP001497525"/>
    </source>
</evidence>